<gene>
    <name evidence="1" type="ORF">PanWU01x14_059640</name>
</gene>
<keyword evidence="2" id="KW-1185">Reference proteome</keyword>
<proteinExistence type="predicted"/>
<accession>A0A2P5DIM1</accession>
<protein>
    <recommendedName>
        <fullName evidence="3">RNase H type-1 domain-containing protein</fullName>
    </recommendedName>
</protein>
<dbReference type="EMBL" id="JXTB01000035">
    <property type="protein sequence ID" value="PON73123.1"/>
    <property type="molecule type" value="Genomic_DNA"/>
</dbReference>
<name>A0A2P5DIM1_PARAD</name>
<evidence type="ECO:0000313" key="1">
    <source>
        <dbReference type="EMBL" id="PON73123.1"/>
    </source>
</evidence>
<evidence type="ECO:0000313" key="2">
    <source>
        <dbReference type="Proteomes" id="UP000237105"/>
    </source>
</evidence>
<reference evidence="2" key="1">
    <citation type="submission" date="2016-06" db="EMBL/GenBank/DDBJ databases">
        <title>Parallel loss of symbiosis genes in relatives of nitrogen-fixing non-legume Parasponia.</title>
        <authorList>
            <person name="Van Velzen R."/>
            <person name="Holmer R."/>
            <person name="Bu F."/>
            <person name="Rutten L."/>
            <person name="Van Zeijl A."/>
            <person name="Liu W."/>
            <person name="Santuari L."/>
            <person name="Cao Q."/>
            <person name="Sharma T."/>
            <person name="Shen D."/>
            <person name="Roswanjaya Y."/>
            <person name="Wardhani T."/>
            <person name="Kalhor M.S."/>
            <person name="Jansen J."/>
            <person name="Van den Hoogen J."/>
            <person name="Gungor B."/>
            <person name="Hartog M."/>
            <person name="Hontelez J."/>
            <person name="Verver J."/>
            <person name="Yang W.-C."/>
            <person name="Schijlen E."/>
            <person name="Repin R."/>
            <person name="Schilthuizen M."/>
            <person name="Schranz E."/>
            <person name="Heidstra R."/>
            <person name="Miyata K."/>
            <person name="Fedorova E."/>
            <person name="Kohlen W."/>
            <person name="Bisseling T."/>
            <person name="Smit S."/>
            <person name="Geurts R."/>
        </authorList>
    </citation>
    <scope>NUCLEOTIDE SEQUENCE [LARGE SCALE GENOMIC DNA]</scope>
    <source>
        <strain evidence="2">cv. WU1-14</strain>
    </source>
</reference>
<evidence type="ECO:0008006" key="3">
    <source>
        <dbReference type="Google" id="ProtNLM"/>
    </source>
</evidence>
<comment type="caution">
    <text evidence="1">The sequence shown here is derived from an EMBL/GenBank/DDBJ whole genome shotgun (WGS) entry which is preliminary data.</text>
</comment>
<sequence>MDKKWCLTTTHPIRTFCYLSHCTWKEAIWRERNLIFHNNGDRRVVTIFCSLFVQLQSYKLVLSKDHDHDQFSVHLACWLPPPSPWIKINLGATVREEVVIAAMVAWDDHCRVLDARTSIVQLTDLLVAKAATILLGSHLAREQLILAEGGN</sequence>
<organism evidence="1 2">
    <name type="scientific">Parasponia andersonii</name>
    <name type="common">Sponia andersonii</name>
    <dbReference type="NCBI Taxonomy" id="3476"/>
    <lineage>
        <taxon>Eukaryota</taxon>
        <taxon>Viridiplantae</taxon>
        <taxon>Streptophyta</taxon>
        <taxon>Embryophyta</taxon>
        <taxon>Tracheophyta</taxon>
        <taxon>Spermatophyta</taxon>
        <taxon>Magnoliopsida</taxon>
        <taxon>eudicotyledons</taxon>
        <taxon>Gunneridae</taxon>
        <taxon>Pentapetalae</taxon>
        <taxon>rosids</taxon>
        <taxon>fabids</taxon>
        <taxon>Rosales</taxon>
        <taxon>Cannabaceae</taxon>
        <taxon>Parasponia</taxon>
    </lineage>
</organism>
<dbReference type="Proteomes" id="UP000237105">
    <property type="component" value="Unassembled WGS sequence"/>
</dbReference>
<dbReference type="AlphaFoldDB" id="A0A2P5DIM1"/>
<dbReference type="OrthoDB" id="852312at2759"/>